<dbReference type="Pfam" id="PF10861">
    <property type="entry name" value="DUF2784"/>
    <property type="match status" value="1"/>
</dbReference>
<keyword evidence="1" id="KW-1133">Transmembrane helix</keyword>
<keyword evidence="1" id="KW-0812">Transmembrane</keyword>
<reference evidence="2 3" key="1">
    <citation type="submission" date="2018-09" db="EMBL/GenBank/DDBJ databases">
        <authorList>
            <person name="Tagini F."/>
        </authorList>
    </citation>
    <scope>NUCLEOTIDE SEQUENCE [LARGE SCALE GENOMIC DNA]</scope>
    <source>
        <strain evidence="2 3">MK13</strain>
    </source>
</reference>
<evidence type="ECO:0008006" key="4">
    <source>
        <dbReference type="Google" id="ProtNLM"/>
    </source>
</evidence>
<protein>
    <recommendedName>
        <fullName evidence="4">DUF2784 domain-containing protein</fullName>
    </recommendedName>
</protein>
<feature type="transmembrane region" description="Helical" evidence="1">
    <location>
        <begin position="6"/>
        <end position="27"/>
    </location>
</feature>
<keyword evidence="3" id="KW-1185">Reference proteome</keyword>
<dbReference type="InterPro" id="IPR021218">
    <property type="entry name" value="DUF2784"/>
</dbReference>
<feature type="transmembrane region" description="Helical" evidence="1">
    <location>
        <begin position="100"/>
        <end position="121"/>
    </location>
</feature>
<feature type="transmembrane region" description="Helical" evidence="1">
    <location>
        <begin position="39"/>
        <end position="57"/>
    </location>
</feature>
<keyword evidence="1" id="KW-0472">Membrane</keyword>
<sequence length="141" mass="15120">MLTGDMYIAVVVVVVAAHFAYIAYLVVGGFVALRWRRTIACHAFAVAWSVVSVTGHLNCPLTGLERWGRAHAGMAPLPPDGFIAHYLTGVVYPSGWSGPVVIAVFALVAVSWILAFGWQACRRTADAKSRRQAHGLSEIAG</sequence>
<name>A0A498PTF9_9MYCO</name>
<dbReference type="AlphaFoldDB" id="A0A498PTF9"/>
<evidence type="ECO:0000313" key="3">
    <source>
        <dbReference type="Proteomes" id="UP000267289"/>
    </source>
</evidence>
<evidence type="ECO:0000256" key="1">
    <source>
        <dbReference type="SAM" id="Phobius"/>
    </source>
</evidence>
<dbReference type="EMBL" id="UPHQ01000030">
    <property type="protein sequence ID" value="VBA35185.1"/>
    <property type="molecule type" value="Genomic_DNA"/>
</dbReference>
<proteinExistence type="predicted"/>
<accession>A0A498PTF9</accession>
<dbReference type="Proteomes" id="UP000267289">
    <property type="component" value="Unassembled WGS sequence"/>
</dbReference>
<organism evidence="2 3">
    <name type="scientific">Mycobacterium innocens</name>
    <dbReference type="NCBI Taxonomy" id="2341083"/>
    <lineage>
        <taxon>Bacteria</taxon>
        <taxon>Bacillati</taxon>
        <taxon>Actinomycetota</taxon>
        <taxon>Actinomycetes</taxon>
        <taxon>Mycobacteriales</taxon>
        <taxon>Mycobacteriaceae</taxon>
        <taxon>Mycobacterium</taxon>
    </lineage>
</organism>
<evidence type="ECO:0000313" key="2">
    <source>
        <dbReference type="EMBL" id="VBA35185.1"/>
    </source>
</evidence>
<gene>
    <name evidence="2" type="ORF">LAUMK13_00663</name>
</gene>